<sequence length="110" mass="11894">MSHFYGTVEGSAKTIATRSGGKDSGLETFCASYAGAIKCSVYRKDGVDYGRVEKKPWRGFGESRLLYDGPLGEDPQDTPSAIQTPLPIAEHPSTPRNRTQSTSEPLTAIQ</sequence>
<comment type="caution">
    <text evidence="2">The sequence shown here is derived from an EMBL/GenBank/DDBJ whole genome shotgun (WGS) entry which is preliminary data.</text>
</comment>
<name>A0A0F9D615_9ZZZZ</name>
<feature type="region of interest" description="Disordered" evidence="1">
    <location>
        <begin position="67"/>
        <end position="110"/>
    </location>
</feature>
<proteinExistence type="predicted"/>
<evidence type="ECO:0000256" key="1">
    <source>
        <dbReference type="SAM" id="MobiDB-lite"/>
    </source>
</evidence>
<organism evidence="2">
    <name type="scientific">marine sediment metagenome</name>
    <dbReference type="NCBI Taxonomy" id="412755"/>
    <lineage>
        <taxon>unclassified sequences</taxon>
        <taxon>metagenomes</taxon>
        <taxon>ecological metagenomes</taxon>
    </lineage>
</organism>
<protein>
    <submittedName>
        <fullName evidence="2">Uncharacterized protein</fullName>
    </submittedName>
</protein>
<feature type="compositionally biased region" description="Polar residues" evidence="1">
    <location>
        <begin position="94"/>
        <end position="110"/>
    </location>
</feature>
<accession>A0A0F9D615</accession>
<reference evidence="2" key="1">
    <citation type="journal article" date="2015" name="Nature">
        <title>Complex archaea that bridge the gap between prokaryotes and eukaryotes.</title>
        <authorList>
            <person name="Spang A."/>
            <person name="Saw J.H."/>
            <person name="Jorgensen S.L."/>
            <person name="Zaremba-Niedzwiedzka K."/>
            <person name="Martijn J."/>
            <person name="Lind A.E."/>
            <person name="van Eijk R."/>
            <person name="Schleper C."/>
            <person name="Guy L."/>
            <person name="Ettema T.J."/>
        </authorList>
    </citation>
    <scope>NUCLEOTIDE SEQUENCE</scope>
</reference>
<evidence type="ECO:0000313" key="2">
    <source>
        <dbReference type="EMBL" id="KKL49146.1"/>
    </source>
</evidence>
<dbReference type="EMBL" id="LAZR01033068">
    <property type="protein sequence ID" value="KKL49146.1"/>
    <property type="molecule type" value="Genomic_DNA"/>
</dbReference>
<dbReference type="AlphaFoldDB" id="A0A0F9D615"/>
<gene>
    <name evidence="2" type="ORF">LCGC14_2318430</name>
</gene>